<evidence type="ECO:0000256" key="13">
    <source>
        <dbReference type="ARBA" id="ARBA00022991"/>
    </source>
</evidence>
<dbReference type="PANTHER" id="PTHR41523:SF8">
    <property type="entry name" value="ETHYLENE RESPONSE SENSOR PROTEIN"/>
    <property type="match status" value="1"/>
</dbReference>
<evidence type="ECO:0000256" key="7">
    <source>
        <dbReference type="ARBA" id="ARBA00022643"/>
    </source>
</evidence>
<dbReference type="SUPFAM" id="SSF55785">
    <property type="entry name" value="PYP-like sensor domain (PAS domain)"/>
    <property type="match status" value="1"/>
</dbReference>
<keyword evidence="14" id="KW-0843">Virulence</keyword>
<dbReference type="Pfam" id="PF01590">
    <property type="entry name" value="GAF"/>
    <property type="match status" value="1"/>
</dbReference>
<keyword evidence="10" id="KW-0547">Nucleotide-binding</keyword>
<evidence type="ECO:0000313" key="17">
    <source>
        <dbReference type="EMBL" id="MCR2832535.1"/>
    </source>
</evidence>
<keyword evidence="3" id="KW-0600">Photoreceptor protein</keyword>
<dbReference type="CDD" id="cd00130">
    <property type="entry name" value="PAS"/>
    <property type="match status" value="1"/>
</dbReference>
<dbReference type="InterPro" id="IPR013655">
    <property type="entry name" value="PAS_fold_3"/>
</dbReference>
<gene>
    <name evidence="17" type="ORF">NSO95_01130</name>
</gene>
<keyword evidence="7" id="KW-0288">FMN</keyword>
<evidence type="ECO:0000313" key="18">
    <source>
        <dbReference type="Proteomes" id="UP001206067"/>
    </source>
</evidence>
<dbReference type="SMART" id="SM00091">
    <property type="entry name" value="PAS"/>
    <property type="match status" value="1"/>
</dbReference>
<evidence type="ECO:0000256" key="2">
    <source>
        <dbReference type="ARBA" id="ARBA00012438"/>
    </source>
</evidence>
<dbReference type="InterPro" id="IPR011102">
    <property type="entry name" value="Sig_transdc_His_kinase_HWE"/>
</dbReference>
<dbReference type="InterPro" id="IPR035965">
    <property type="entry name" value="PAS-like_dom_sf"/>
</dbReference>
<dbReference type="SMART" id="SM00911">
    <property type="entry name" value="HWE_HK"/>
    <property type="match status" value="1"/>
</dbReference>
<dbReference type="Pfam" id="PF08447">
    <property type="entry name" value="PAS_3"/>
    <property type="match status" value="1"/>
</dbReference>
<dbReference type="Proteomes" id="UP001206067">
    <property type="component" value="Unassembled WGS sequence"/>
</dbReference>
<dbReference type="InterPro" id="IPR036890">
    <property type="entry name" value="HATPase_C_sf"/>
</dbReference>
<comment type="caution">
    <text evidence="17">The sequence shown here is derived from an EMBL/GenBank/DDBJ whole genome shotgun (WGS) entry which is preliminary data.</text>
</comment>
<evidence type="ECO:0000256" key="12">
    <source>
        <dbReference type="ARBA" id="ARBA00022840"/>
    </source>
</evidence>
<sequence length="484" mass="53799">MRDDESRLRVLDAYDLDALDDDTELREITRFAARLCNVPVSQVSLVEDVRQRFLAGCGLEDKETPRSQSFCAHAMLEAEPMVVEDATADPRFADNPLVTGGPGIRFYAGAPLISPEGAPLGALCVIDSVARPGGLDDFQRDGLAVLATAVMRRLRNRRETLHEQTLRSNQMDRMRQIGDWLPDIIWSADAEGRFDYYNARWEQVTGGTPPVEAEAWRPFVHPEDQERAFGRWYDCAARGVAFEDEYRLVQADGSWRWTLSRALPLVGRDGSVLRWYGTLTDIDEAHRKLIGRELLSQELNHRIKNIFAVINGLIAIRAREHPEAQGFADELSGTLMALSRAHNFVIAEHDGEGSSLIGLLSDLLAPYCGIASERVAIAGDDLRLGRKSATPFALVFHELATNSAKYGALSVTQGKVEIACQREGERLVIEWRETGGPEVEATETTGFGSRLVQLTVSSQLQGTLERAFRPEGLFARLVVPQDRL</sequence>
<evidence type="ECO:0000256" key="14">
    <source>
        <dbReference type="ARBA" id="ARBA00023026"/>
    </source>
</evidence>
<evidence type="ECO:0000256" key="1">
    <source>
        <dbReference type="ARBA" id="ARBA00000085"/>
    </source>
</evidence>
<dbReference type="Pfam" id="PF07536">
    <property type="entry name" value="HWE_HK"/>
    <property type="match status" value="1"/>
</dbReference>
<evidence type="ECO:0000256" key="15">
    <source>
        <dbReference type="ARBA" id="ARBA00023170"/>
    </source>
</evidence>
<dbReference type="InterPro" id="IPR003018">
    <property type="entry name" value="GAF"/>
</dbReference>
<name>A0ABT1XLJ9_9SPHN</name>
<proteinExistence type="predicted"/>
<dbReference type="PROSITE" id="PS50113">
    <property type="entry name" value="PAC"/>
    <property type="match status" value="1"/>
</dbReference>
<keyword evidence="11" id="KW-0418">Kinase</keyword>
<evidence type="ECO:0000259" key="16">
    <source>
        <dbReference type="PROSITE" id="PS50113"/>
    </source>
</evidence>
<dbReference type="RefSeq" id="WP_257594299.1">
    <property type="nucleotide sequence ID" value="NZ_JANKHH010000001.1"/>
</dbReference>
<evidence type="ECO:0000256" key="8">
    <source>
        <dbReference type="ARBA" id="ARBA00022679"/>
    </source>
</evidence>
<dbReference type="SUPFAM" id="SSF55874">
    <property type="entry name" value="ATPase domain of HSP90 chaperone/DNA topoisomerase II/histidine kinase"/>
    <property type="match status" value="1"/>
</dbReference>
<keyword evidence="4" id="KW-0597">Phosphoprotein</keyword>
<reference evidence="17 18" key="1">
    <citation type="submission" date="2022-08" db="EMBL/GenBank/DDBJ databases">
        <title>Polyphasic taxonomy analysis of Qipengyuania sp.RS5-5.</title>
        <authorList>
            <person name="Xamxidin M."/>
            <person name="Wu M."/>
        </authorList>
    </citation>
    <scope>NUCLEOTIDE SEQUENCE [LARGE SCALE GENOMIC DNA]</scope>
    <source>
        <strain evidence="17 18">RS5-5</strain>
    </source>
</reference>
<dbReference type="EMBL" id="JANKHH010000001">
    <property type="protein sequence ID" value="MCR2832535.1"/>
    <property type="molecule type" value="Genomic_DNA"/>
</dbReference>
<comment type="catalytic activity">
    <reaction evidence="1">
        <text>ATP + protein L-histidine = ADP + protein N-phospho-L-histidine.</text>
        <dbReference type="EC" id="2.7.13.3"/>
    </reaction>
</comment>
<evidence type="ECO:0000256" key="3">
    <source>
        <dbReference type="ARBA" id="ARBA00022543"/>
    </source>
</evidence>
<keyword evidence="6" id="KW-0285">Flavoprotein</keyword>
<dbReference type="Gene3D" id="3.30.565.10">
    <property type="entry name" value="Histidine kinase-like ATPase, C-terminal domain"/>
    <property type="match status" value="1"/>
</dbReference>
<feature type="domain" description="PAC" evidence="16">
    <location>
        <begin position="242"/>
        <end position="294"/>
    </location>
</feature>
<evidence type="ECO:0000256" key="6">
    <source>
        <dbReference type="ARBA" id="ARBA00022630"/>
    </source>
</evidence>
<organism evidence="17 18">
    <name type="scientific">Parerythrobacter lacustris</name>
    <dbReference type="NCBI Taxonomy" id="2969984"/>
    <lineage>
        <taxon>Bacteria</taxon>
        <taxon>Pseudomonadati</taxon>
        <taxon>Pseudomonadota</taxon>
        <taxon>Alphaproteobacteria</taxon>
        <taxon>Sphingomonadales</taxon>
        <taxon>Erythrobacteraceae</taxon>
        <taxon>Parerythrobacter</taxon>
    </lineage>
</organism>
<keyword evidence="18" id="KW-1185">Reference proteome</keyword>
<dbReference type="InterPro" id="IPR001610">
    <property type="entry name" value="PAC"/>
</dbReference>
<dbReference type="SUPFAM" id="SSF55781">
    <property type="entry name" value="GAF domain-like"/>
    <property type="match status" value="1"/>
</dbReference>
<dbReference type="NCBIfam" id="TIGR00229">
    <property type="entry name" value="sensory_box"/>
    <property type="match status" value="1"/>
</dbReference>
<dbReference type="InterPro" id="IPR029016">
    <property type="entry name" value="GAF-like_dom_sf"/>
</dbReference>
<dbReference type="Gene3D" id="3.30.450.40">
    <property type="match status" value="1"/>
</dbReference>
<keyword evidence="12" id="KW-0067">ATP-binding</keyword>
<dbReference type="InterPro" id="IPR000014">
    <property type="entry name" value="PAS"/>
</dbReference>
<keyword evidence="13" id="KW-0157">Chromophore</keyword>
<dbReference type="Gene3D" id="3.30.450.20">
    <property type="entry name" value="PAS domain"/>
    <property type="match status" value="1"/>
</dbReference>
<evidence type="ECO:0000256" key="9">
    <source>
        <dbReference type="ARBA" id="ARBA00022737"/>
    </source>
</evidence>
<dbReference type="InterPro" id="IPR000700">
    <property type="entry name" value="PAS-assoc_C"/>
</dbReference>
<dbReference type="SMART" id="SM00086">
    <property type="entry name" value="PAC"/>
    <property type="match status" value="1"/>
</dbReference>
<dbReference type="EC" id="2.7.13.3" evidence="2"/>
<protein>
    <recommendedName>
        <fullName evidence="2">histidine kinase</fullName>
        <ecNumber evidence="2">2.7.13.3</ecNumber>
    </recommendedName>
</protein>
<keyword evidence="15" id="KW-0675">Receptor</keyword>
<evidence type="ECO:0000256" key="5">
    <source>
        <dbReference type="ARBA" id="ARBA00022606"/>
    </source>
</evidence>
<dbReference type="SMART" id="SM00065">
    <property type="entry name" value="GAF"/>
    <property type="match status" value="1"/>
</dbReference>
<accession>A0ABT1XLJ9</accession>
<evidence type="ECO:0000256" key="10">
    <source>
        <dbReference type="ARBA" id="ARBA00022741"/>
    </source>
</evidence>
<evidence type="ECO:0000256" key="4">
    <source>
        <dbReference type="ARBA" id="ARBA00022553"/>
    </source>
</evidence>
<keyword evidence="5" id="KW-0716">Sensory transduction</keyword>
<keyword evidence="8" id="KW-0808">Transferase</keyword>
<dbReference type="PANTHER" id="PTHR41523">
    <property type="entry name" value="TWO-COMPONENT SYSTEM SENSOR PROTEIN"/>
    <property type="match status" value="1"/>
</dbReference>
<keyword evidence="9" id="KW-0677">Repeat</keyword>
<evidence type="ECO:0000256" key="11">
    <source>
        <dbReference type="ARBA" id="ARBA00022777"/>
    </source>
</evidence>